<organism evidence="2 3">
    <name type="scientific">Treponema rectale</name>
    <dbReference type="NCBI Taxonomy" id="744512"/>
    <lineage>
        <taxon>Bacteria</taxon>
        <taxon>Pseudomonadati</taxon>
        <taxon>Spirochaetota</taxon>
        <taxon>Spirochaetia</taxon>
        <taxon>Spirochaetales</taxon>
        <taxon>Treponemataceae</taxon>
        <taxon>Treponema</taxon>
    </lineage>
</organism>
<name>A0A840S8F1_9SPIR</name>
<evidence type="ECO:0000256" key="1">
    <source>
        <dbReference type="ARBA" id="ARBA00008007"/>
    </source>
</evidence>
<dbReference type="InterPro" id="IPR051910">
    <property type="entry name" value="ComF/GntX_DNA_util-trans"/>
</dbReference>
<dbReference type="InterPro" id="IPR029057">
    <property type="entry name" value="PRTase-like"/>
</dbReference>
<dbReference type="InterPro" id="IPR000836">
    <property type="entry name" value="PRTase_dom"/>
</dbReference>
<evidence type="ECO:0000313" key="3">
    <source>
        <dbReference type="Proteomes" id="UP000578697"/>
    </source>
</evidence>
<dbReference type="AlphaFoldDB" id="A0A840S8F1"/>
<protein>
    <submittedName>
        <fullName evidence="2">ComF family protein</fullName>
    </submittedName>
</protein>
<dbReference type="Gene3D" id="3.40.50.2020">
    <property type="match status" value="1"/>
</dbReference>
<sequence>MFRTLLFFKRWIYTVLTFFFSENRCICCNSPVYGGFLCASCLKNCASEITGNCSRCSVCGKPLLSETDICSDCRQKRILFSADGCFPLFTYRLWKKNMLFMWKMQNERSLSFVFAYFAASAMRKLYPEGNYPAICGVPPRPGKLRERGWDQIKELCFYLKVLYGFRICSLLVRVNRKQQKKLDRAARIKQMEGSYVLRNSCRIPERVVLIDDVFTTGSTAESCCALLKKAGVRNVKVLTLFIVD</sequence>
<comment type="caution">
    <text evidence="2">The sequence shown here is derived from an EMBL/GenBank/DDBJ whole genome shotgun (WGS) entry which is preliminary data.</text>
</comment>
<accession>A0A840S8F1</accession>
<reference evidence="2 3" key="1">
    <citation type="submission" date="2020-08" db="EMBL/GenBank/DDBJ databases">
        <title>Genomic Encyclopedia of Type Strains, Phase IV (KMG-IV): sequencing the most valuable type-strain genomes for metagenomic binning, comparative biology and taxonomic classification.</title>
        <authorList>
            <person name="Goeker M."/>
        </authorList>
    </citation>
    <scope>NUCLEOTIDE SEQUENCE [LARGE SCALE GENOMIC DNA]</scope>
    <source>
        <strain evidence="2 3">DSM 103679</strain>
    </source>
</reference>
<dbReference type="SUPFAM" id="SSF53271">
    <property type="entry name" value="PRTase-like"/>
    <property type="match status" value="1"/>
</dbReference>
<dbReference type="PANTHER" id="PTHR47505">
    <property type="entry name" value="DNA UTILIZATION PROTEIN YHGH"/>
    <property type="match status" value="1"/>
</dbReference>
<dbReference type="EMBL" id="JACHFR010000001">
    <property type="protein sequence ID" value="MBB5217937.1"/>
    <property type="molecule type" value="Genomic_DNA"/>
</dbReference>
<dbReference type="CDD" id="cd06223">
    <property type="entry name" value="PRTases_typeI"/>
    <property type="match status" value="1"/>
</dbReference>
<dbReference type="PANTHER" id="PTHR47505:SF1">
    <property type="entry name" value="DNA UTILIZATION PROTEIN YHGH"/>
    <property type="match status" value="1"/>
</dbReference>
<proteinExistence type="inferred from homology"/>
<evidence type="ECO:0000313" key="2">
    <source>
        <dbReference type="EMBL" id="MBB5217937.1"/>
    </source>
</evidence>
<comment type="similarity">
    <text evidence="1">Belongs to the ComF/GntX family.</text>
</comment>
<dbReference type="RefSeq" id="WP_184651377.1">
    <property type="nucleotide sequence ID" value="NZ_JACHFR010000001.1"/>
</dbReference>
<keyword evidence="3" id="KW-1185">Reference proteome</keyword>
<dbReference type="Proteomes" id="UP000578697">
    <property type="component" value="Unassembled WGS sequence"/>
</dbReference>
<gene>
    <name evidence="2" type="ORF">HNP77_000281</name>
</gene>